<feature type="non-terminal residue" evidence="1">
    <location>
        <position position="140"/>
    </location>
</feature>
<evidence type="ECO:0000313" key="1">
    <source>
        <dbReference type="EMBL" id="RLV57715.1"/>
    </source>
</evidence>
<organism evidence="1 2">
    <name type="scientific">Parashewanella curva</name>
    <dbReference type="NCBI Taxonomy" id="2338552"/>
    <lineage>
        <taxon>Bacteria</taxon>
        <taxon>Pseudomonadati</taxon>
        <taxon>Pseudomonadota</taxon>
        <taxon>Gammaproteobacteria</taxon>
        <taxon>Alteromonadales</taxon>
        <taxon>Shewanellaceae</taxon>
        <taxon>Parashewanella</taxon>
    </lineage>
</organism>
<comment type="caution">
    <text evidence="1">The sequence shown here is derived from an EMBL/GenBank/DDBJ whole genome shotgun (WGS) entry which is preliminary data.</text>
</comment>
<proteinExistence type="predicted"/>
<keyword evidence="2" id="KW-1185">Reference proteome</keyword>
<dbReference type="EMBL" id="QZEI01000166">
    <property type="protein sequence ID" value="RLV57715.1"/>
    <property type="molecule type" value="Genomic_DNA"/>
</dbReference>
<reference evidence="1 2" key="1">
    <citation type="submission" date="2018-09" db="EMBL/GenBank/DDBJ databases">
        <title>Phylogeny of the Shewanellaceae, and recommendation for two new genera, Pseudoshewanella and Parashewanella.</title>
        <authorList>
            <person name="Wang G."/>
        </authorList>
    </citation>
    <scope>NUCLEOTIDE SEQUENCE [LARGE SCALE GENOMIC DNA]</scope>
    <source>
        <strain evidence="1 2">C51</strain>
    </source>
</reference>
<accession>A0A3L8PQT8</accession>
<protein>
    <submittedName>
        <fullName evidence="1">Uncharacterized protein</fullName>
    </submittedName>
</protein>
<name>A0A3L8PQT8_9GAMM</name>
<sequence>MANLTPSNATPSDNFVSFIGLNEEKGNEESNPVSAFGFTIDEISCKTRDDWHQSVIQTPKANIWKYDLELAKPRVLSITSSPNEIYPETKFNWVLRAEEKKSQTNPQLTLILDLDRTIFVSFVNSSERSTFHEQNTRFKK</sequence>
<dbReference type="Proteomes" id="UP000281474">
    <property type="component" value="Unassembled WGS sequence"/>
</dbReference>
<gene>
    <name evidence="1" type="ORF">D5018_21095</name>
</gene>
<dbReference type="RefSeq" id="WP_133309372.1">
    <property type="nucleotide sequence ID" value="NZ_ML014915.1"/>
</dbReference>
<dbReference type="AlphaFoldDB" id="A0A3L8PQT8"/>
<evidence type="ECO:0000313" key="2">
    <source>
        <dbReference type="Proteomes" id="UP000281474"/>
    </source>
</evidence>